<sequence length="212" mass="24084">MEDLSEIFVFLAHQPLINTKNVVSGKDLDTSMNVVSGKGFDTSSTAKRAREDHDVLGQKLNIDADDIVISEDPNGSMMKLSPKLKEQLQKPWANALILKNMGRSHTLSFMLSKLSLKWSLIGHWQLTDLGDGYFVARFQMKEDLVYVLTNRPWVIANQYLAVQRWKPNFVPGEDFIQSMPIWVRLSDFIQTTNGMDGLRSTLEYRGYAGKNV</sequence>
<dbReference type="PANTHER" id="PTHR31286:SF99">
    <property type="entry name" value="DUF4283 DOMAIN-CONTAINING PROTEIN"/>
    <property type="match status" value="1"/>
</dbReference>
<dbReference type="PANTHER" id="PTHR31286">
    <property type="entry name" value="GLYCINE-RICH CELL WALL STRUCTURAL PROTEIN 1.8-LIKE"/>
    <property type="match status" value="1"/>
</dbReference>
<gene>
    <name evidence="2" type="ORF">Ddye_023974</name>
</gene>
<evidence type="ECO:0000259" key="1">
    <source>
        <dbReference type="Pfam" id="PF14111"/>
    </source>
</evidence>
<dbReference type="AlphaFoldDB" id="A0AAD9WT51"/>
<evidence type="ECO:0000313" key="3">
    <source>
        <dbReference type="Proteomes" id="UP001280121"/>
    </source>
</evidence>
<comment type="caution">
    <text evidence="2">The sequence shown here is derived from an EMBL/GenBank/DDBJ whole genome shotgun (WGS) entry which is preliminary data.</text>
</comment>
<organism evidence="2 3">
    <name type="scientific">Dipteronia dyeriana</name>
    <dbReference type="NCBI Taxonomy" id="168575"/>
    <lineage>
        <taxon>Eukaryota</taxon>
        <taxon>Viridiplantae</taxon>
        <taxon>Streptophyta</taxon>
        <taxon>Embryophyta</taxon>
        <taxon>Tracheophyta</taxon>
        <taxon>Spermatophyta</taxon>
        <taxon>Magnoliopsida</taxon>
        <taxon>eudicotyledons</taxon>
        <taxon>Gunneridae</taxon>
        <taxon>Pentapetalae</taxon>
        <taxon>rosids</taxon>
        <taxon>malvids</taxon>
        <taxon>Sapindales</taxon>
        <taxon>Sapindaceae</taxon>
        <taxon>Hippocastanoideae</taxon>
        <taxon>Acereae</taxon>
        <taxon>Dipteronia</taxon>
    </lineage>
</organism>
<accession>A0AAD9WT51</accession>
<reference evidence="2" key="1">
    <citation type="journal article" date="2023" name="Plant J.">
        <title>Genome sequences and population genomics provide insights into the demographic history, inbreeding, and mutation load of two 'living fossil' tree species of Dipteronia.</title>
        <authorList>
            <person name="Feng Y."/>
            <person name="Comes H.P."/>
            <person name="Chen J."/>
            <person name="Zhu S."/>
            <person name="Lu R."/>
            <person name="Zhang X."/>
            <person name="Li P."/>
            <person name="Qiu J."/>
            <person name="Olsen K.M."/>
            <person name="Qiu Y."/>
        </authorList>
    </citation>
    <scope>NUCLEOTIDE SEQUENCE</scope>
    <source>
        <strain evidence="2">KIB01</strain>
    </source>
</reference>
<name>A0AAD9WT51_9ROSI</name>
<keyword evidence="3" id="KW-1185">Reference proteome</keyword>
<dbReference type="Proteomes" id="UP001280121">
    <property type="component" value="Unassembled WGS sequence"/>
</dbReference>
<dbReference type="InterPro" id="IPR040256">
    <property type="entry name" value="At4g02000-like"/>
</dbReference>
<protein>
    <recommendedName>
        <fullName evidence="1">DUF4283 domain-containing protein</fullName>
    </recommendedName>
</protein>
<dbReference type="InterPro" id="IPR025558">
    <property type="entry name" value="DUF4283"/>
</dbReference>
<proteinExistence type="predicted"/>
<feature type="domain" description="DUF4283" evidence="1">
    <location>
        <begin position="92"/>
        <end position="172"/>
    </location>
</feature>
<dbReference type="Pfam" id="PF14111">
    <property type="entry name" value="DUF4283"/>
    <property type="match status" value="1"/>
</dbReference>
<evidence type="ECO:0000313" key="2">
    <source>
        <dbReference type="EMBL" id="KAK2642211.1"/>
    </source>
</evidence>
<dbReference type="EMBL" id="JANJYI010000007">
    <property type="protein sequence ID" value="KAK2642211.1"/>
    <property type="molecule type" value="Genomic_DNA"/>
</dbReference>